<dbReference type="SUPFAM" id="SSF51161">
    <property type="entry name" value="Trimeric LpxA-like enzymes"/>
    <property type="match status" value="1"/>
</dbReference>
<dbReference type="EMBL" id="DF237962">
    <property type="protein sequence ID" value="GAQ92439.1"/>
    <property type="molecule type" value="Genomic_DNA"/>
</dbReference>
<feature type="region of interest" description="Disordered" evidence="1">
    <location>
        <begin position="180"/>
        <end position="202"/>
    </location>
</feature>
<evidence type="ECO:0000313" key="2">
    <source>
        <dbReference type="EMBL" id="GAQ92439.1"/>
    </source>
</evidence>
<dbReference type="InterPro" id="IPR011004">
    <property type="entry name" value="Trimer_LpxA-like_sf"/>
</dbReference>
<evidence type="ECO:0000313" key="3">
    <source>
        <dbReference type="Proteomes" id="UP000054558"/>
    </source>
</evidence>
<gene>
    <name evidence="2" type="ORF">KFL_010130055</name>
</gene>
<proteinExistence type="predicted"/>
<dbReference type="Proteomes" id="UP000054558">
    <property type="component" value="Unassembled WGS sequence"/>
</dbReference>
<protein>
    <submittedName>
        <fullName evidence="2">Uncharacterized protein</fullName>
    </submittedName>
</protein>
<organism evidence="2 3">
    <name type="scientific">Klebsormidium nitens</name>
    <name type="common">Green alga</name>
    <name type="synonym">Ulothrix nitens</name>
    <dbReference type="NCBI Taxonomy" id="105231"/>
    <lineage>
        <taxon>Eukaryota</taxon>
        <taxon>Viridiplantae</taxon>
        <taxon>Streptophyta</taxon>
        <taxon>Klebsormidiophyceae</taxon>
        <taxon>Klebsormidiales</taxon>
        <taxon>Klebsormidiaceae</taxon>
        <taxon>Klebsormidium</taxon>
    </lineage>
</organism>
<dbReference type="OMA" id="NGAFDAN"/>
<evidence type="ECO:0000256" key="1">
    <source>
        <dbReference type="SAM" id="MobiDB-lite"/>
    </source>
</evidence>
<sequence length="851" mass="87806">MQLRNAGLEYFDRFQEALFVNIFGLPSGDRNRVRRGRRATFMYPQWANHVQIECVARAMRCRIRVFGMWPDVYSLAVRLAEPLTLEQLDLLCSTVDDGQLRRRRSHYVNDDPNNYDRTISLINWTDTHFGVVLPHVRGRPRQRVSASGNIPPANVSYGEALQVTQRLAGREAILVRERRERADRERQMRGRSAAGVRQSATDRMTTATIKTRKLLVDSPDADDFLIVSNGVQLVTNVLVDGSLSASVPVMTLQAGTIQCFGSNGDAWFLSRAADGTVSLGQNVAGSRRALASLACSVDDGASGLGTLSVRSLQNVDQAGRYPFRTRIDTDKSLVTQCSTDGTAWTTIRRDAASIATFAQSILPASGNLNVGTGSNRWLGLYASNVDADTIACGAATFSCNLSVSGDASVGGSLQASSAVVGGSLAVTGPVALSNALTGTSATFSSNVTIAGSFSYSNLALSGSLSVAGLTTISNTLRATSATFSSNVTVSGTSTLSSDANIRGALAVTGPLTLSSALWGNSASFSGNLSVSGATTLSSNTTVGGSLAVTGPVTLSSTLGGTSATLSSNLTVSGSTTVSGALGGTTAAFSSNLSVSGVTTLSGALGGSSATFSSNLTVSGTFTLSSNATVGGSLYVSGPVTLSSTLGATSATFSSNMSVAEITSGTLSASGPVTLYNTLGATSATFSNNVSIGGTLSVASNLAVTGPATFASNITISNTDPINSHKTWASWTPSSDSNATLTTFFARYTSINKRVTVAYSLSFTVASSVASTSISLPPGHSVAYSAQRTQIFSKNGGSNIYVTSYGSITVPTAGTATGLVTADSTTSRLVFALTNFLAGTWTASGTLDYEIA</sequence>
<accession>A0A1Y1ISD7</accession>
<keyword evidence="3" id="KW-1185">Reference proteome</keyword>
<dbReference type="AlphaFoldDB" id="A0A1Y1ISD7"/>
<name>A0A1Y1ISD7_KLENI</name>
<reference evidence="2 3" key="1">
    <citation type="journal article" date="2014" name="Nat. Commun.">
        <title>Klebsormidium flaccidum genome reveals primary factors for plant terrestrial adaptation.</title>
        <authorList>
            <person name="Hori K."/>
            <person name="Maruyama F."/>
            <person name="Fujisawa T."/>
            <person name="Togashi T."/>
            <person name="Yamamoto N."/>
            <person name="Seo M."/>
            <person name="Sato S."/>
            <person name="Yamada T."/>
            <person name="Mori H."/>
            <person name="Tajima N."/>
            <person name="Moriyama T."/>
            <person name="Ikeuchi M."/>
            <person name="Watanabe M."/>
            <person name="Wada H."/>
            <person name="Kobayashi K."/>
            <person name="Saito M."/>
            <person name="Masuda T."/>
            <person name="Sasaki-Sekimoto Y."/>
            <person name="Mashiguchi K."/>
            <person name="Awai K."/>
            <person name="Shimojima M."/>
            <person name="Masuda S."/>
            <person name="Iwai M."/>
            <person name="Nobusawa T."/>
            <person name="Narise T."/>
            <person name="Kondo S."/>
            <person name="Saito H."/>
            <person name="Sato R."/>
            <person name="Murakawa M."/>
            <person name="Ihara Y."/>
            <person name="Oshima-Yamada Y."/>
            <person name="Ohtaka K."/>
            <person name="Satoh M."/>
            <person name="Sonobe K."/>
            <person name="Ishii M."/>
            <person name="Ohtani R."/>
            <person name="Kanamori-Sato M."/>
            <person name="Honoki R."/>
            <person name="Miyazaki D."/>
            <person name="Mochizuki H."/>
            <person name="Umetsu J."/>
            <person name="Higashi K."/>
            <person name="Shibata D."/>
            <person name="Kamiya Y."/>
            <person name="Sato N."/>
            <person name="Nakamura Y."/>
            <person name="Tabata S."/>
            <person name="Ida S."/>
            <person name="Kurokawa K."/>
            <person name="Ohta H."/>
        </authorList>
    </citation>
    <scope>NUCLEOTIDE SEQUENCE [LARGE SCALE GENOMIC DNA]</scope>
    <source>
        <strain evidence="2 3">NIES-2285</strain>
    </source>
</reference>